<dbReference type="Gene3D" id="3.40.50.2300">
    <property type="match status" value="2"/>
</dbReference>
<evidence type="ECO:0000256" key="2">
    <source>
        <dbReference type="ARBA" id="ARBA00023125"/>
    </source>
</evidence>
<evidence type="ECO:0000259" key="4">
    <source>
        <dbReference type="PROSITE" id="PS50932"/>
    </source>
</evidence>
<comment type="caution">
    <text evidence="5">The sequence shown here is derived from an EMBL/GenBank/DDBJ whole genome shotgun (WGS) entry which is preliminary data.</text>
</comment>
<dbReference type="RefSeq" id="WP_106292953.1">
    <property type="nucleotide sequence ID" value="NZ_PVTH01000004.1"/>
</dbReference>
<dbReference type="SMART" id="SM00354">
    <property type="entry name" value="HTH_LACI"/>
    <property type="match status" value="1"/>
</dbReference>
<dbReference type="Gene3D" id="1.10.260.40">
    <property type="entry name" value="lambda repressor-like DNA-binding domains"/>
    <property type="match status" value="1"/>
</dbReference>
<dbReference type="GO" id="GO:0003700">
    <property type="term" value="F:DNA-binding transcription factor activity"/>
    <property type="evidence" value="ECO:0007669"/>
    <property type="project" value="TreeGrafter"/>
</dbReference>
<evidence type="ECO:0000256" key="3">
    <source>
        <dbReference type="ARBA" id="ARBA00023163"/>
    </source>
</evidence>
<dbReference type="InterPro" id="IPR001761">
    <property type="entry name" value="Peripla_BP/Lac1_sug-bd_dom"/>
</dbReference>
<dbReference type="InterPro" id="IPR028082">
    <property type="entry name" value="Peripla_BP_I"/>
</dbReference>
<dbReference type="InterPro" id="IPR000843">
    <property type="entry name" value="HTH_LacI"/>
</dbReference>
<dbReference type="PANTHER" id="PTHR30146">
    <property type="entry name" value="LACI-RELATED TRANSCRIPTIONAL REPRESSOR"/>
    <property type="match status" value="1"/>
</dbReference>
<dbReference type="SUPFAM" id="SSF53822">
    <property type="entry name" value="Periplasmic binding protein-like I"/>
    <property type="match status" value="1"/>
</dbReference>
<reference evidence="5 6" key="1">
    <citation type="submission" date="2018-03" db="EMBL/GenBank/DDBJ databases">
        <title>Genomic Encyclopedia of Type Strains, Phase III (KMG-III): the genomes of soil and plant-associated and newly described type strains.</title>
        <authorList>
            <person name="Whitman W."/>
        </authorList>
    </citation>
    <scope>NUCLEOTIDE SEQUENCE [LARGE SCALE GENOMIC DNA]</scope>
    <source>
        <strain evidence="5 6">CGMCC 1.9313</strain>
    </source>
</reference>
<dbReference type="CDD" id="cd06267">
    <property type="entry name" value="PBP1_LacI_sugar_binding-like"/>
    <property type="match status" value="1"/>
</dbReference>
<evidence type="ECO:0000256" key="1">
    <source>
        <dbReference type="ARBA" id="ARBA00023015"/>
    </source>
</evidence>
<dbReference type="OrthoDB" id="9803256at2"/>
<keyword evidence="3" id="KW-0804">Transcription</keyword>
<dbReference type="CDD" id="cd01392">
    <property type="entry name" value="HTH_LacI"/>
    <property type="match status" value="1"/>
</dbReference>
<feature type="domain" description="HTH lacI-type" evidence="4">
    <location>
        <begin position="4"/>
        <end position="58"/>
    </location>
</feature>
<dbReference type="PROSITE" id="PS50932">
    <property type="entry name" value="HTH_LACI_2"/>
    <property type="match status" value="1"/>
</dbReference>
<dbReference type="SUPFAM" id="SSF47413">
    <property type="entry name" value="lambda repressor-like DNA-binding domains"/>
    <property type="match status" value="1"/>
</dbReference>
<protein>
    <submittedName>
        <fullName evidence="5">LacI family transcriptional regulator</fullName>
    </submittedName>
</protein>
<sequence length="339" mass="38204">MKKVTILDIAKELNITFSTVARALNDHPAISENTKKAVREVAERLNYRQNKIASSLRSGKTNVIGVIVPSLQVTFFSSVVYGIEQVMNANGYNILLYQSNEKMDQEAGGIETFLQSRVDGIIASITTETTSFDHYEEIINRKTPLLFFDRNPKELNAPSVTIDDYKGGFIATEHLIKQGYRRILHITAEQDIPIFKDRLRGYIDALKHYGLEVDEQLIIKGKFSLQFGKEVIQDAKSKHLQFDAVFALEDFTAMGVMQQLQEYKIVIPDEVGVIGFANESFGSLVTPKLSTIDQQTLTMGKEVAKLFLKRIKNDQAAPIAEELKLEPILIVRESSMKLK</sequence>
<keyword evidence="6" id="KW-1185">Reference proteome</keyword>
<organism evidence="5 6">
    <name type="scientific">Arcticibacter pallidicorallinus</name>
    <dbReference type="NCBI Taxonomy" id="1259464"/>
    <lineage>
        <taxon>Bacteria</taxon>
        <taxon>Pseudomonadati</taxon>
        <taxon>Bacteroidota</taxon>
        <taxon>Sphingobacteriia</taxon>
        <taxon>Sphingobacteriales</taxon>
        <taxon>Sphingobacteriaceae</taxon>
        <taxon>Arcticibacter</taxon>
    </lineage>
</organism>
<dbReference type="EMBL" id="PVTH01000004">
    <property type="protein sequence ID" value="PRY53118.1"/>
    <property type="molecule type" value="Genomic_DNA"/>
</dbReference>
<dbReference type="GO" id="GO:0000976">
    <property type="term" value="F:transcription cis-regulatory region binding"/>
    <property type="evidence" value="ECO:0007669"/>
    <property type="project" value="TreeGrafter"/>
</dbReference>
<dbReference type="Proteomes" id="UP000238034">
    <property type="component" value="Unassembled WGS sequence"/>
</dbReference>
<accession>A0A2T0U5J5</accession>
<keyword evidence="2" id="KW-0238">DNA-binding</keyword>
<evidence type="ECO:0000313" key="6">
    <source>
        <dbReference type="Proteomes" id="UP000238034"/>
    </source>
</evidence>
<gene>
    <name evidence="5" type="ORF">B0I27_104126</name>
</gene>
<dbReference type="AlphaFoldDB" id="A0A2T0U5J5"/>
<name>A0A2T0U5J5_9SPHI</name>
<evidence type="ECO:0000313" key="5">
    <source>
        <dbReference type="EMBL" id="PRY53118.1"/>
    </source>
</evidence>
<dbReference type="InterPro" id="IPR010982">
    <property type="entry name" value="Lambda_DNA-bd_dom_sf"/>
</dbReference>
<dbReference type="Pfam" id="PF00532">
    <property type="entry name" value="Peripla_BP_1"/>
    <property type="match status" value="1"/>
</dbReference>
<proteinExistence type="predicted"/>
<dbReference type="PANTHER" id="PTHR30146:SF154">
    <property type="entry name" value="TRANSCRIPTION REGULATOR, MEMBER OF GALR FAMILY"/>
    <property type="match status" value="1"/>
</dbReference>
<dbReference type="Pfam" id="PF00356">
    <property type="entry name" value="LacI"/>
    <property type="match status" value="1"/>
</dbReference>
<keyword evidence="1" id="KW-0805">Transcription regulation</keyword>